<sequence length="112" mass="12692">MDGVERPENVRKMGKSSLSRVKEDENLFHRQLVLPQMYSLNNIAAIVKYSSYILRIDGARRGRTDKNYGSNVVEALDPFPTLVALPADVEHAKKRGKCSPPIDKRLYVLTAY</sequence>
<reference evidence="2" key="1">
    <citation type="submission" date="2022-11" db="UniProtKB">
        <authorList>
            <consortium name="WormBaseParasite"/>
        </authorList>
    </citation>
    <scope>IDENTIFICATION</scope>
</reference>
<dbReference type="Proteomes" id="UP000887565">
    <property type="component" value="Unplaced"/>
</dbReference>
<name>A0A915HIV7_ROMCU</name>
<proteinExistence type="predicted"/>
<accession>A0A915HIV7</accession>
<evidence type="ECO:0000313" key="2">
    <source>
        <dbReference type="WBParaSite" id="nRc.2.0.1.t01933-RA"/>
    </source>
</evidence>
<dbReference type="WBParaSite" id="nRc.2.0.1.t01933-RA">
    <property type="protein sequence ID" value="nRc.2.0.1.t01933-RA"/>
    <property type="gene ID" value="nRc.2.0.1.g01933"/>
</dbReference>
<evidence type="ECO:0000313" key="1">
    <source>
        <dbReference type="Proteomes" id="UP000887565"/>
    </source>
</evidence>
<keyword evidence="1" id="KW-1185">Reference proteome</keyword>
<organism evidence="1 2">
    <name type="scientific">Romanomermis culicivorax</name>
    <name type="common">Nematode worm</name>
    <dbReference type="NCBI Taxonomy" id="13658"/>
    <lineage>
        <taxon>Eukaryota</taxon>
        <taxon>Metazoa</taxon>
        <taxon>Ecdysozoa</taxon>
        <taxon>Nematoda</taxon>
        <taxon>Enoplea</taxon>
        <taxon>Dorylaimia</taxon>
        <taxon>Mermithida</taxon>
        <taxon>Mermithoidea</taxon>
        <taxon>Mermithidae</taxon>
        <taxon>Romanomermis</taxon>
    </lineage>
</organism>
<dbReference type="AlphaFoldDB" id="A0A915HIV7"/>
<protein>
    <submittedName>
        <fullName evidence="2">Uncharacterized protein</fullName>
    </submittedName>
</protein>